<dbReference type="AlphaFoldDB" id="A0A8T3BI31"/>
<sequence length="259" mass="29621">MKGIKYGAIDYLVKPVRLEELKLIWKHVVKKYLNEMKSINESSSMDVNISHLTKKSKDLVRKRDEDNDIVFKDNLPSQKRARVSWSPELHAKFINAVNQLGIDKAVPTKILDIMGIPGLTRENVASHLQKYRKGLKRNTIELNEQIFDNAKRRESESWFSPHMINSLENQFESQQFALNNDLNDNNNFDELATLLALEQKQSQDSSDSGAQINTDSVDVQSYSLEDHGGSSALNLAILSEFDNLDETDELYVALSQFQY</sequence>
<gene>
    <name evidence="9" type="ORF">KFK09_011367</name>
</gene>
<dbReference type="SMR" id="A0A8T3BI31"/>
<dbReference type="InterPro" id="IPR001789">
    <property type="entry name" value="Sig_transdc_resp-reg_receiver"/>
</dbReference>
<dbReference type="GO" id="GO:0003700">
    <property type="term" value="F:DNA-binding transcription factor activity"/>
    <property type="evidence" value="ECO:0007669"/>
    <property type="project" value="InterPro"/>
</dbReference>
<feature type="domain" description="Response regulatory" evidence="7">
    <location>
        <begin position="1"/>
        <end position="29"/>
    </location>
</feature>
<dbReference type="PANTHER" id="PTHR31442">
    <property type="entry name" value="HOMEODOMAIN-LIKE SUPERFAMILY PROTEIN-RELATED"/>
    <property type="match status" value="1"/>
</dbReference>
<dbReference type="GO" id="GO:0005634">
    <property type="term" value="C:nucleus"/>
    <property type="evidence" value="ECO:0007669"/>
    <property type="project" value="UniProtKB-SubCell"/>
</dbReference>
<dbReference type="OrthoDB" id="60033at2759"/>
<dbReference type="InterPro" id="IPR006447">
    <property type="entry name" value="Myb_dom_plants"/>
</dbReference>
<evidence type="ECO:0000256" key="6">
    <source>
        <dbReference type="PROSITE-ProRule" id="PRU00169"/>
    </source>
</evidence>
<dbReference type="SUPFAM" id="SSF46689">
    <property type="entry name" value="Homeodomain-like"/>
    <property type="match status" value="1"/>
</dbReference>
<dbReference type="GO" id="GO:0000160">
    <property type="term" value="P:phosphorelay signal transduction system"/>
    <property type="evidence" value="ECO:0007669"/>
    <property type="project" value="InterPro"/>
</dbReference>
<evidence type="ECO:0000256" key="3">
    <source>
        <dbReference type="ARBA" id="ARBA00023125"/>
    </source>
</evidence>
<dbReference type="InterPro" id="IPR011006">
    <property type="entry name" value="CheY-like_superfamily"/>
</dbReference>
<dbReference type="InterPro" id="IPR017930">
    <property type="entry name" value="Myb_dom"/>
</dbReference>
<protein>
    <submittedName>
        <fullName evidence="9">Uncharacterized protein</fullName>
    </submittedName>
</protein>
<dbReference type="FunFam" id="1.10.10.60:FF:000007">
    <property type="entry name" value="Two-component response regulator"/>
    <property type="match status" value="1"/>
</dbReference>
<keyword evidence="3" id="KW-0238">DNA-binding</keyword>
<accession>A0A8T3BI31</accession>
<dbReference type="InterPro" id="IPR044841">
    <property type="entry name" value="LUX/BOA-like"/>
</dbReference>
<comment type="caution">
    <text evidence="9">The sequence shown here is derived from an EMBL/GenBank/DDBJ whole genome shotgun (WGS) entry which is preliminary data.</text>
</comment>
<evidence type="ECO:0000256" key="4">
    <source>
        <dbReference type="ARBA" id="ARBA00023163"/>
    </source>
</evidence>
<dbReference type="Pfam" id="PF00249">
    <property type="entry name" value="Myb_DNA-binding"/>
    <property type="match status" value="1"/>
</dbReference>
<dbReference type="EMBL" id="JAGYWB010000009">
    <property type="protein sequence ID" value="KAI0510758.1"/>
    <property type="molecule type" value="Genomic_DNA"/>
</dbReference>
<proteinExistence type="predicted"/>
<evidence type="ECO:0000313" key="9">
    <source>
        <dbReference type="EMBL" id="KAI0510758.1"/>
    </source>
</evidence>
<name>A0A8T3BI31_DENNO</name>
<keyword evidence="10" id="KW-1185">Reference proteome</keyword>
<dbReference type="GO" id="GO:0003677">
    <property type="term" value="F:DNA binding"/>
    <property type="evidence" value="ECO:0007669"/>
    <property type="project" value="UniProtKB-KW"/>
</dbReference>
<evidence type="ECO:0000256" key="1">
    <source>
        <dbReference type="ARBA" id="ARBA00004123"/>
    </source>
</evidence>
<feature type="domain" description="HTH myb-type" evidence="8">
    <location>
        <begin position="77"/>
        <end position="136"/>
    </location>
</feature>
<keyword evidence="4" id="KW-0804">Transcription</keyword>
<reference evidence="9" key="1">
    <citation type="journal article" date="2022" name="Front. Genet.">
        <title>Chromosome-Scale Assembly of the Dendrobium nobile Genome Provides Insights Into the Molecular Mechanism of the Biosynthesis of the Medicinal Active Ingredient of Dendrobium.</title>
        <authorList>
            <person name="Xu Q."/>
            <person name="Niu S.-C."/>
            <person name="Li K.-L."/>
            <person name="Zheng P.-J."/>
            <person name="Zhang X.-J."/>
            <person name="Jia Y."/>
            <person name="Liu Y."/>
            <person name="Niu Y.-X."/>
            <person name="Yu L.-H."/>
            <person name="Chen D.-F."/>
            <person name="Zhang G.-Q."/>
        </authorList>
    </citation>
    <scope>NUCLEOTIDE SEQUENCE</scope>
    <source>
        <tissue evidence="9">Leaf</tissue>
    </source>
</reference>
<dbReference type="SUPFAM" id="SSF52172">
    <property type="entry name" value="CheY-like"/>
    <property type="match status" value="1"/>
</dbReference>
<organism evidence="9 10">
    <name type="scientific">Dendrobium nobile</name>
    <name type="common">Orchid</name>
    <dbReference type="NCBI Taxonomy" id="94219"/>
    <lineage>
        <taxon>Eukaryota</taxon>
        <taxon>Viridiplantae</taxon>
        <taxon>Streptophyta</taxon>
        <taxon>Embryophyta</taxon>
        <taxon>Tracheophyta</taxon>
        <taxon>Spermatophyta</taxon>
        <taxon>Magnoliopsida</taxon>
        <taxon>Liliopsida</taxon>
        <taxon>Asparagales</taxon>
        <taxon>Orchidaceae</taxon>
        <taxon>Epidendroideae</taxon>
        <taxon>Malaxideae</taxon>
        <taxon>Dendrobiinae</taxon>
        <taxon>Dendrobium</taxon>
    </lineage>
</organism>
<evidence type="ECO:0000313" key="10">
    <source>
        <dbReference type="Proteomes" id="UP000829196"/>
    </source>
</evidence>
<dbReference type="PROSITE" id="PS51294">
    <property type="entry name" value="HTH_MYB"/>
    <property type="match status" value="1"/>
</dbReference>
<comment type="subcellular location">
    <subcellularLocation>
        <location evidence="1">Nucleus</location>
    </subcellularLocation>
</comment>
<dbReference type="PANTHER" id="PTHR31442:SF40">
    <property type="entry name" value="HOMEODOMAIN-LIKE SUPERFAMILY PROTEIN"/>
    <property type="match status" value="1"/>
</dbReference>
<comment type="caution">
    <text evidence="6">Lacks conserved residue(s) required for the propagation of feature annotation.</text>
</comment>
<evidence type="ECO:0000259" key="7">
    <source>
        <dbReference type="PROSITE" id="PS50110"/>
    </source>
</evidence>
<dbReference type="Gene3D" id="1.10.10.60">
    <property type="entry name" value="Homeodomain-like"/>
    <property type="match status" value="1"/>
</dbReference>
<keyword evidence="2" id="KW-0805">Transcription regulation</keyword>
<evidence type="ECO:0000259" key="8">
    <source>
        <dbReference type="PROSITE" id="PS51294"/>
    </source>
</evidence>
<dbReference type="PROSITE" id="PS50110">
    <property type="entry name" value="RESPONSE_REGULATORY"/>
    <property type="match status" value="1"/>
</dbReference>
<dbReference type="NCBIfam" id="TIGR01557">
    <property type="entry name" value="myb_SHAQKYF"/>
    <property type="match status" value="1"/>
</dbReference>
<dbReference type="InterPro" id="IPR001005">
    <property type="entry name" value="SANT/Myb"/>
</dbReference>
<evidence type="ECO:0000256" key="2">
    <source>
        <dbReference type="ARBA" id="ARBA00023015"/>
    </source>
</evidence>
<dbReference type="InterPro" id="IPR009057">
    <property type="entry name" value="Homeodomain-like_sf"/>
</dbReference>
<keyword evidence="5" id="KW-0539">Nucleus</keyword>
<evidence type="ECO:0000256" key="5">
    <source>
        <dbReference type="ARBA" id="ARBA00023242"/>
    </source>
</evidence>
<dbReference type="Proteomes" id="UP000829196">
    <property type="component" value="Unassembled WGS sequence"/>
</dbReference>